<dbReference type="EMBL" id="JAVDPW010000021">
    <property type="protein sequence ID" value="MDR6294566.1"/>
    <property type="molecule type" value="Genomic_DNA"/>
</dbReference>
<dbReference type="PANTHER" id="PTHR43477:SF1">
    <property type="entry name" value="DIHYDROANTICAPSIN 7-DEHYDROGENASE"/>
    <property type="match status" value="1"/>
</dbReference>
<evidence type="ECO:0000256" key="2">
    <source>
        <dbReference type="ARBA" id="ARBA00023002"/>
    </source>
</evidence>
<protein>
    <submittedName>
        <fullName evidence="4">NAD(P)-dependent dehydrogenase (Short-subunit alcohol dehydrogenase family)</fullName>
    </submittedName>
</protein>
<name>A0ABU1K129_9PROT</name>
<evidence type="ECO:0000313" key="4">
    <source>
        <dbReference type="EMBL" id="MDR6294566.1"/>
    </source>
</evidence>
<dbReference type="PRINTS" id="PR00081">
    <property type="entry name" value="GDHRDH"/>
</dbReference>
<dbReference type="InterPro" id="IPR036291">
    <property type="entry name" value="NAD(P)-bd_dom_sf"/>
</dbReference>
<dbReference type="PANTHER" id="PTHR43477">
    <property type="entry name" value="DIHYDROANTICAPSIN 7-DEHYDROGENASE"/>
    <property type="match status" value="1"/>
</dbReference>
<dbReference type="Gene3D" id="3.40.50.720">
    <property type="entry name" value="NAD(P)-binding Rossmann-like Domain"/>
    <property type="match status" value="1"/>
</dbReference>
<keyword evidence="2" id="KW-0560">Oxidoreductase</keyword>
<organism evidence="4 5">
    <name type="scientific">Inquilinus ginsengisoli</name>
    <dbReference type="NCBI Taxonomy" id="363840"/>
    <lineage>
        <taxon>Bacteria</taxon>
        <taxon>Pseudomonadati</taxon>
        <taxon>Pseudomonadota</taxon>
        <taxon>Alphaproteobacteria</taxon>
        <taxon>Rhodospirillales</taxon>
        <taxon>Rhodospirillaceae</taxon>
        <taxon>Inquilinus</taxon>
    </lineage>
</organism>
<dbReference type="Pfam" id="PF13561">
    <property type="entry name" value="adh_short_C2"/>
    <property type="match status" value="1"/>
</dbReference>
<comment type="similarity">
    <text evidence="1">Belongs to the short-chain dehydrogenases/reductases (SDR) family.</text>
</comment>
<dbReference type="CDD" id="cd05233">
    <property type="entry name" value="SDR_c"/>
    <property type="match status" value="1"/>
</dbReference>
<dbReference type="RefSeq" id="WP_309802154.1">
    <property type="nucleotide sequence ID" value="NZ_JAVDPW010000021.1"/>
</dbReference>
<feature type="domain" description="Ketoreductase" evidence="3">
    <location>
        <begin position="7"/>
        <end position="181"/>
    </location>
</feature>
<dbReference type="InterPro" id="IPR057326">
    <property type="entry name" value="KR_dom"/>
</dbReference>
<reference evidence="4 5" key="1">
    <citation type="submission" date="2023-07" db="EMBL/GenBank/DDBJ databases">
        <title>Sorghum-associated microbial communities from plants grown in Nebraska, USA.</title>
        <authorList>
            <person name="Schachtman D."/>
        </authorList>
    </citation>
    <scope>NUCLEOTIDE SEQUENCE [LARGE SCALE GENOMIC DNA]</scope>
    <source>
        <strain evidence="4 5">584</strain>
    </source>
</reference>
<keyword evidence="5" id="KW-1185">Reference proteome</keyword>
<dbReference type="InterPro" id="IPR002347">
    <property type="entry name" value="SDR_fam"/>
</dbReference>
<dbReference type="Proteomes" id="UP001262410">
    <property type="component" value="Unassembled WGS sequence"/>
</dbReference>
<dbReference type="PRINTS" id="PR00080">
    <property type="entry name" value="SDRFAMILY"/>
</dbReference>
<evidence type="ECO:0000256" key="1">
    <source>
        <dbReference type="ARBA" id="ARBA00006484"/>
    </source>
</evidence>
<dbReference type="NCBIfam" id="NF005559">
    <property type="entry name" value="PRK07231.1"/>
    <property type="match status" value="1"/>
</dbReference>
<accession>A0ABU1K129</accession>
<evidence type="ECO:0000313" key="5">
    <source>
        <dbReference type="Proteomes" id="UP001262410"/>
    </source>
</evidence>
<dbReference type="SUPFAM" id="SSF51735">
    <property type="entry name" value="NAD(P)-binding Rossmann-fold domains"/>
    <property type="match status" value="1"/>
</dbReference>
<proteinExistence type="inferred from homology"/>
<gene>
    <name evidence="4" type="ORF">E9232_007120</name>
</gene>
<dbReference type="InterPro" id="IPR051122">
    <property type="entry name" value="SDR_DHRS6-like"/>
</dbReference>
<dbReference type="SMART" id="SM00822">
    <property type="entry name" value="PKS_KR"/>
    <property type="match status" value="1"/>
</dbReference>
<comment type="caution">
    <text evidence="4">The sequence shown here is derived from an EMBL/GenBank/DDBJ whole genome shotgun (WGS) entry which is preliminary data.</text>
</comment>
<evidence type="ECO:0000259" key="3">
    <source>
        <dbReference type="SMART" id="SM00822"/>
    </source>
</evidence>
<sequence length="249" mass="26411">MSRLEGKIAVITGGSSGIGLATARRFVDEGAHVFITGRRQAELDRAVGLIGRNVTAVQGDVSRLDDLDRLYATVAETKGRIDILMANSGVVEHRRIGEVSEEHFDRTFGINARGLLFTVQKALPLIRDGGSIILVGSIAAVKGMPAHGTYSATKAAVRSFARTWTLELKDRGIRVNTLSPGPIDTPIIDSQVATREAADKLRSDFAAIIPLGRMGRAEELASAALFLASDESSFVAGIDLAVDGGMAQV</sequence>